<evidence type="ECO:0000259" key="3">
    <source>
        <dbReference type="SMART" id="SM01119"/>
    </source>
</evidence>
<keyword evidence="2" id="KW-0456">Lyase</keyword>
<dbReference type="SUPFAM" id="SSF51419">
    <property type="entry name" value="PLP-binding barrel"/>
    <property type="match status" value="1"/>
</dbReference>
<protein>
    <submittedName>
        <fullName evidence="4">D-serine deaminase, pyridoxal phosphate-dependent</fullName>
    </submittedName>
</protein>
<accession>A0A1X7N3H9</accession>
<evidence type="ECO:0000256" key="2">
    <source>
        <dbReference type="ARBA" id="ARBA00023239"/>
    </source>
</evidence>
<dbReference type="PANTHER" id="PTHR28004:SF2">
    <property type="entry name" value="D-SERINE DEHYDRATASE"/>
    <property type="match status" value="1"/>
</dbReference>
<dbReference type="InterPro" id="IPR026956">
    <property type="entry name" value="D-ser_dehydrat-like_dom"/>
</dbReference>
<dbReference type="InterPro" id="IPR001608">
    <property type="entry name" value="Ala_racemase_N"/>
</dbReference>
<dbReference type="InterPro" id="IPR051466">
    <property type="entry name" value="D-amino_acid_metab_enzyme"/>
</dbReference>
<dbReference type="RefSeq" id="WP_085463273.1">
    <property type="nucleotide sequence ID" value="NZ_FXBL01000004.1"/>
</dbReference>
<dbReference type="InterPro" id="IPR042208">
    <property type="entry name" value="D-ser_dehydrat-like_sf"/>
</dbReference>
<organism evidence="4 5">
    <name type="scientific">Mesorhizobium australicum</name>
    <dbReference type="NCBI Taxonomy" id="536018"/>
    <lineage>
        <taxon>Bacteria</taxon>
        <taxon>Pseudomonadati</taxon>
        <taxon>Pseudomonadota</taxon>
        <taxon>Alphaproteobacteria</taxon>
        <taxon>Hyphomicrobiales</taxon>
        <taxon>Phyllobacteriaceae</taxon>
        <taxon>Mesorhizobium</taxon>
    </lineage>
</organism>
<dbReference type="Proteomes" id="UP000193083">
    <property type="component" value="Unassembled WGS sequence"/>
</dbReference>
<dbReference type="GO" id="GO:0008721">
    <property type="term" value="F:D-serine ammonia-lyase activity"/>
    <property type="evidence" value="ECO:0007669"/>
    <property type="project" value="TreeGrafter"/>
</dbReference>
<comment type="similarity">
    <text evidence="1">Belongs to the DSD1 family.</text>
</comment>
<dbReference type="PANTHER" id="PTHR28004">
    <property type="entry name" value="ZGC:162816-RELATED"/>
    <property type="match status" value="1"/>
</dbReference>
<dbReference type="SMART" id="SM01119">
    <property type="entry name" value="D-ser_dehydrat"/>
    <property type="match status" value="1"/>
</dbReference>
<name>A0A1X7N3H9_9HYPH</name>
<dbReference type="EMBL" id="FXBL01000004">
    <property type="protein sequence ID" value="SMH31386.1"/>
    <property type="molecule type" value="Genomic_DNA"/>
</dbReference>
<evidence type="ECO:0000256" key="1">
    <source>
        <dbReference type="ARBA" id="ARBA00005323"/>
    </source>
</evidence>
<dbReference type="Gene3D" id="2.40.37.20">
    <property type="entry name" value="D-serine dehydratase-like domain"/>
    <property type="match status" value="1"/>
</dbReference>
<dbReference type="InterPro" id="IPR029066">
    <property type="entry name" value="PLP-binding_barrel"/>
</dbReference>
<gene>
    <name evidence="4" type="ORF">SAMN02982922_1155</name>
</gene>
<dbReference type="OrthoDB" id="9772497at2"/>
<dbReference type="Pfam" id="PF01168">
    <property type="entry name" value="Ala_racemase_N"/>
    <property type="match status" value="1"/>
</dbReference>
<proteinExistence type="inferred from homology"/>
<dbReference type="GO" id="GO:0036088">
    <property type="term" value="P:D-serine catabolic process"/>
    <property type="evidence" value="ECO:0007669"/>
    <property type="project" value="TreeGrafter"/>
</dbReference>
<evidence type="ECO:0000313" key="4">
    <source>
        <dbReference type="EMBL" id="SMH31386.1"/>
    </source>
</evidence>
<keyword evidence="5" id="KW-1185">Reference proteome</keyword>
<reference evidence="5" key="1">
    <citation type="submission" date="2017-04" db="EMBL/GenBank/DDBJ databases">
        <authorList>
            <person name="Varghese N."/>
            <person name="Submissions S."/>
        </authorList>
    </citation>
    <scope>NUCLEOTIDE SEQUENCE [LARGE SCALE GENOMIC DNA]</scope>
    <source>
        <strain evidence="5">B5P</strain>
    </source>
</reference>
<dbReference type="Gene3D" id="3.20.20.10">
    <property type="entry name" value="Alanine racemase"/>
    <property type="match status" value="1"/>
</dbReference>
<feature type="domain" description="D-serine dehydratase-like" evidence="3">
    <location>
        <begin position="275"/>
        <end position="365"/>
    </location>
</feature>
<dbReference type="AlphaFoldDB" id="A0A1X7N3H9"/>
<evidence type="ECO:0000313" key="5">
    <source>
        <dbReference type="Proteomes" id="UP000193083"/>
    </source>
</evidence>
<dbReference type="Pfam" id="PF14031">
    <property type="entry name" value="D-ser_dehydrat"/>
    <property type="match status" value="1"/>
</dbReference>
<sequence>MTRGVASLNLELVGVAGSRAALETPALLLDATAFERNVATLAALAKEAGTALRPHAKTHKCATIARAQLAAGAIGIACAKSGELLALFEAGVTPLMLTAPVASQRKIERLAQAAARGCDLTVVVDRIGLVADFGAAARAAQTTIAVLVDCDTGLGRTGATTPDAVVALARATAAEDGLSYAGVQAYAGHVQHVHDNDTRRLANRIANERLSAILAALADAGLAARIVSGGGTGSHTLDFEDKVLTEVQAGSYIFMDEGYRPVDLHGENGPVFDFAMYVAVTVIAHNSMGEAITDAGSKSFAIDGPQPRAYLDGREIGTIAWVGDEFGKLVPHEGIAVPPVGTRIECTVPHCDPTANLHDVIHLVRGDRLEALWPIEGRGLSD</sequence>